<dbReference type="InterPro" id="IPR036236">
    <property type="entry name" value="Znf_C2H2_sf"/>
</dbReference>
<dbReference type="PANTHER" id="PTHR14003">
    <property type="entry name" value="TRANSCRIPTIONAL REPRESSOR PROTEIN YY"/>
    <property type="match status" value="1"/>
</dbReference>
<dbReference type="GO" id="GO:0000981">
    <property type="term" value="F:DNA-binding transcription factor activity, RNA polymerase II-specific"/>
    <property type="evidence" value="ECO:0007669"/>
    <property type="project" value="TreeGrafter"/>
</dbReference>
<keyword evidence="1" id="KW-0479">Metal-binding</keyword>
<dbReference type="SUPFAM" id="SSF57667">
    <property type="entry name" value="beta-beta-alpha zinc fingers"/>
    <property type="match status" value="1"/>
</dbReference>
<dbReference type="SMART" id="SM00355">
    <property type="entry name" value="ZnF_C2H2"/>
    <property type="match status" value="2"/>
</dbReference>
<evidence type="ECO:0000259" key="7">
    <source>
        <dbReference type="PROSITE" id="PS50157"/>
    </source>
</evidence>
<proteinExistence type="predicted"/>
<keyword evidence="2" id="KW-0677">Repeat</keyword>
<comment type="caution">
    <text evidence="8">The sequence shown here is derived from an EMBL/GenBank/DDBJ whole genome shotgun (WGS) entry which is preliminary data.</text>
</comment>
<gene>
    <name evidence="8" type="ORF">DPMN_129116</name>
</gene>
<evidence type="ECO:0000256" key="2">
    <source>
        <dbReference type="ARBA" id="ARBA00022737"/>
    </source>
</evidence>
<feature type="domain" description="C2H2-type" evidence="7">
    <location>
        <begin position="27"/>
        <end position="54"/>
    </location>
</feature>
<reference evidence="8" key="1">
    <citation type="journal article" date="2019" name="bioRxiv">
        <title>The Genome of the Zebra Mussel, Dreissena polymorpha: A Resource for Invasive Species Research.</title>
        <authorList>
            <person name="McCartney M.A."/>
            <person name="Auch B."/>
            <person name="Kono T."/>
            <person name="Mallez S."/>
            <person name="Zhang Y."/>
            <person name="Obille A."/>
            <person name="Becker A."/>
            <person name="Abrahante J.E."/>
            <person name="Garbe J."/>
            <person name="Badalamenti J.P."/>
            <person name="Herman A."/>
            <person name="Mangelson H."/>
            <person name="Liachko I."/>
            <person name="Sullivan S."/>
            <person name="Sone E.D."/>
            <person name="Koren S."/>
            <person name="Silverstein K.A.T."/>
            <person name="Beckman K.B."/>
            <person name="Gohl D.M."/>
        </authorList>
    </citation>
    <scope>NUCLEOTIDE SEQUENCE</scope>
    <source>
        <strain evidence="8">Duluth1</strain>
        <tissue evidence="8">Whole animal</tissue>
    </source>
</reference>
<name>A0A9D4H561_DREPO</name>
<accession>A0A9D4H561</accession>
<evidence type="ECO:0000256" key="4">
    <source>
        <dbReference type="ARBA" id="ARBA00022833"/>
    </source>
</evidence>
<organism evidence="8 9">
    <name type="scientific">Dreissena polymorpha</name>
    <name type="common">Zebra mussel</name>
    <name type="synonym">Mytilus polymorpha</name>
    <dbReference type="NCBI Taxonomy" id="45954"/>
    <lineage>
        <taxon>Eukaryota</taxon>
        <taxon>Metazoa</taxon>
        <taxon>Spiralia</taxon>
        <taxon>Lophotrochozoa</taxon>
        <taxon>Mollusca</taxon>
        <taxon>Bivalvia</taxon>
        <taxon>Autobranchia</taxon>
        <taxon>Heteroconchia</taxon>
        <taxon>Euheterodonta</taxon>
        <taxon>Imparidentia</taxon>
        <taxon>Neoheterodontei</taxon>
        <taxon>Myida</taxon>
        <taxon>Dreissenoidea</taxon>
        <taxon>Dreissenidae</taxon>
        <taxon>Dreissena</taxon>
    </lineage>
</organism>
<dbReference type="GO" id="GO:0031519">
    <property type="term" value="C:PcG protein complex"/>
    <property type="evidence" value="ECO:0007669"/>
    <property type="project" value="TreeGrafter"/>
</dbReference>
<evidence type="ECO:0000256" key="5">
    <source>
        <dbReference type="ARBA" id="ARBA00023242"/>
    </source>
</evidence>
<dbReference type="GO" id="GO:0005667">
    <property type="term" value="C:transcription regulator complex"/>
    <property type="evidence" value="ECO:0007669"/>
    <property type="project" value="TreeGrafter"/>
</dbReference>
<dbReference type="Gene3D" id="3.30.160.60">
    <property type="entry name" value="Classic Zinc Finger"/>
    <property type="match status" value="2"/>
</dbReference>
<feature type="domain" description="C2H2-type" evidence="7">
    <location>
        <begin position="54"/>
        <end position="83"/>
    </location>
</feature>
<dbReference type="PANTHER" id="PTHR14003:SF23">
    <property type="entry name" value="ZINC FINGER PROTEIN 143"/>
    <property type="match status" value="1"/>
</dbReference>
<protein>
    <recommendedName>
        <fullName evidence="7">C2H2-type domain-containing protein</fullName>
    </recommendedName>
</protein>
<keyword evidence="3 6" id="KW-0863">Zinc-finger</keyword>
<evidence type="ECO:0000256" key="3">
    <source>
        <dbReference type="ARBA" id="ARBA00022771"/>
    </source>
</evidence>
<dbReference type="AlphaFoldDB" id="A0A9D4H561"/>
<dbReference type="PROSITE" id="PS00028">
    <property type="entry name" value="ZINC_FINGER_C2H2_1"/>
    <property type="match status" value="1"/>
</dbReference>
<dbReference type="EMBL" id="JAIWYP010000005">
    <property type="protein sequence ID" value="KAH3827186.1"/>
    <property type="molecule type" value="Genomic_DNA"/>
</dbReference>
<evidence type="ECO:0000256" key="1">
    <source>
        <dbReference type="ARBA" id="ARBA00022723"/>
    </source>
</evidence>
<keyword evidence="9" id="KW-1185">Reference proteome</keyword>
<sequence length="97" mass="10795">MRSMQCAESTWFSGVNTQMASSNGDHLQCEECGVALSRAFSLNRHMQLHTGTTYVCDCPGCGKTFNLSHSLQRHTRSNTDSPKVCWKRGKVFTTTFG</sequence>
<dbReference type="InterPro" id="IPR013087">
    <property type="entry name" value="Znf_C2H2_type"/>
</dbReference>
<dbReference type="GO" id="GO:0000978">
    <property type="term" value="F:RNA polymerase II cis-regulatory region sequence-specific DNA binding"/>
    <property type="evidence" value="ECO:0007669"/>
    <property type="project" value="TreeGrafter"/>
</dbReference>
<dbReference type="Pfam" id="PF00096">
    <property type="entry name" value="zf-C2H2"/>
    <property type="match status" value="2"/>
</dbReference>
<dbReference type="GO" id="GO:0000785">
    <property type="term" value="C:chromatin"/>
    <property type="evidence" value="ECO:0007669"/>
    <property type="project" value="TreeGrafter"/>
</dbReference>
<keyword evidence="4" id="KW-0862">Zinc</keyword>
<evidence type="ECO:0000256" key="6">
    <source>
        <dbReference type="PROSITE-ProRule" id="PRU00042"/>
    </source>
</evidence>
<evidence type="ECO:0000313" key="8">
    <source>
        <dbReference type="EMBL" id="KAH3827186.1"/>
    </source>
</evidence>
<dbReference type="PROSITE" id="PS50157">
    <property type="entry name" value="ZINC_FINGER_C2H2_2"/>
    <property type="match status" value="2"/>
</dbReference>
<dbReference type="GO" id="GO:0008270">
    <property type="term" value="F:zinc ion binding"/>
    <property type="evidence" value="ECO:0007669"/>
    <property type="project" value="UniProtKB-KW"/>
</dbReference>
<dbReference type="Proteomes" id="UP000828390">
    <property type="component" value="Unassembled WGS sequence"/>
</dbReference>
<evidence type="ECO:0000313" key="9">
    <source>
        <dbReference type="Proteomes" id="UP000828390"/>
    </source>
</evidence>
<reference evidence="8" key="2">
    <citation type="submission" date="2020-11" db="EMBL/GenBank/DDBJ databases">
        <authorList>
            <person name="McCartney M.A."/>
            <person name="Auch B."/>
            <person name="Kono T."/>
            <person name="Mallez S."/>
            <person name="Becker A."/>
            <person name="Gohl D.M."/>
            <person name="Silverstein K.A.T."/>
            <person name="Koren S."/>
            <person name="Bechman K.B."/>
            <person name="Herman A."/>
            <person name="Abrahante J.E."/>
            <person name="Garbe J."/>
        </authorList>
    </citation>
    <scope>NUCLEOTIDE SEQUENCE</scope>
    <source>
        <strain evidence="8">Duluth1</strain>
        <tissue evidence="8">Whole animal</tissue>
    </source>
</reference>
<keyword evidence="5" id="KW-0539">Nucleus</keyword>